<evidence type="ECO:0000313" key="1">
    <source>
        <dbReference type="EMBL" id="ORY93500.1"/>
    </source>
</evidence>
<dbReference type="Proteomes" id="UP000242180">
    <property type="component" value="Unassembled WGS sequence"/>
</dbReference>
<comment type="caution">
    <text evidence="1">The sequence shown here is derived from an EMBL/GenBank/DDBJ whole genome shotgun (WGS) entry which is preliminary data.</text>
</comment>
<dbReference type="EMBL" id="MCGN01000009">
    <property type="protein sequence ID" value="ORY93500.1"/>
    <property type="molecule type" value="Genomic_DNA"/>
</dbReference>
<name>A0A1X2H6B3_SYNRA</name>
<protein>
    <submittedName>
        <fullName evidence="1">Uncharacterized protein</fullName>
    </submittedName>
</protein>
<evidence type="ECO:0000313" key="2">
    <source>
        <dbReference type="Proteomes" id="UP000242180"/>
    </source>
</evidence>
<dbReference type="OrthoDB" id="2255563at2759"/>
<gene>
    <name evidence="1" type="ORF">BCR43DRAFT_527042</name>
</gene>
<reference evidence="1 2" key="1">
    <citation type="submission" date="2016-07" db="EMBL/GenBank/DDBJ databases">
        <title>Pervasive Adenine N6-methylation of Active Genes in Fungi.</title>
        <authorList>
            <consortium name="DOE Joint Genome Institute"/>
            <person name="Mondo S.J."/>
            <person name="Dannebaum R.O."/>
            <person name="Kuo R.C."/>
            <person name="Labutti K."/>
            <person name="Haridas S."/>
            <person name="Kuo A."/>
            <person name="Salamov A."/>
            <person name="Ahrendt S.R."/>
            <person name="Lipzen A."/>
            <person name="Sullivan W."/>
            <person name="Andreopoulos W.B."/>
            <person name="Clum A."/>
            <person name="Lindquist E."/>
            <person name="Daum C."/>
            <person name="Ramamoorthy G.K."/>
            <person name="Gryganskyi A."/>
            <person name="Culley D."/>
            <person name="Magnuson J.K."/>
            <person name="James T.Y."/>
            <person name="O'Malley M.A."/>
            <person name="Stajich J.E."/>
            <person name="Spatafora J.W."/>
            <person name="Visel A."/>
            <person name="Grigoriev I.V."/>
        </authorList>
    </citation>
    <scope>NUCLEOTIDE SEQUENCE [LARGE SCALE GENOMIC DNA]</scope>
    <source>
        <strain evidence="1 2">NRRL 2496</strain>
    </source>
</reference>
<keyword evidence="2" id="KW-1185">Reference proteome</keyword>
<dbReference type="InParanoid" id="A0A1X2H6B3"/>
<organism evidence="1 2">
    <name type="scientific">Syncephalastrum racemosum</name>
    <name type="common">Filamentous fungus</name>
    <dbReference type="NCBI Taxonomy" id="13706"/>
    <lineage>
        <taxon>Eukaryota</taxon>
        <taxon>Fungi</taxon>
        <taxon>Fungi incertae sedis</taxon>
        <taxon>Mucoromycota</taxon>
        <taxon>Mucoromycotina</taxon>
        <taxon>Mucoromycetes</taxon>
        <taxon>Mucorales</taxon>
        <taxon>Syncephalastraceae</taxon>
        <taxon>Syncephalastrum</taxon>
    </lineage>
</organism>
<accession>A0A1X2H6B3</accession>
<sequence length="109" mass="11709">MIHDPSNKAILGGALSLTAGLVFGTAGFLRMDASKTLSRYVESSASTLVSWMGRRYTANNKNANQLLAASSSSSPLERLRRLNHNTSFSLSLAPPTNAVVPALVYSQRR</sequence>
<dbReference type="AlphaFoldDB" id="A0A1X2H6B3"/>
<proteinExistence type="predicted"/>